<keyword evidence="1" id="KW-0802">TPR repeat</keyword>
<feature type="region of interest" description="Disordered" evidence="2">
    <location>
        <begin position="134"/>
        <end position="160"/>
    </location>
</feature>
<dbReference type="Proteomes" id="UP000694044">
    <property type="component" value="Unassembled WGS sequence"/>
</dbReference>
<name>A0A8T1W1L8_9STRA</name>
<reference evidence="3" key="1">
    <citation type="submission" date="2021-02" db="EMBL/GenBank/DDBJ databases">
        <authorList>
            <person name="Palmer J.M."/>
        </authorList>
    </citation>
    <scope>NUCLEOTIDE SEQUENCE</scope>
    <source>
        <strain evidence="3">SCRP734</strain>
    </source>
</reference>
<dbReference type="InterPro" id="IPR051966">
    <property type="entry name" value="RPAP3"/>
</dbReference>
<evidence type="ECO:0000313" key="4">
    <source>
        <dbReference type="Proteomes" id="UP000694044"/>
    </source>
</evidence>
<feature type="compositionally biased region" description="Basic residues" evidence="2">
    <location>
        <begin position="196"/>
        <end position="207"/>
    </location>
</feature>
<feature type="compositionally biased region" description="Polar residues" evidence="2">
    <location>
        <begin position="145"/>
        <end position="160"/>
    </location>
</feature>
<organism evidence="3 4">
    <name type="scientific">Phytophthora pseudosyringae</name>
    <dbReference type="NCBI Taxonomy" id="221518"/>
    <lineage>
        <taxon>Eukaryota</taxon>
        <taxon>Sar</taxon>
        <taxon>Stramenopiles</taxon>
        <taxon>Oomycota</taxon>
        <taxon>Peronosporomycetes</taxon>
        <taxon>Peronosporales</taxon>
        <taxon>Peronosporaceae</taxon>
        <taxon>Phytophthora</taxon>
    </lineage>
</organism>
<dbReference type="AlphaFoldDB" id="A0A8T1W1L8"/>
<gene>
    <name evidence="3" type="ORF">PHYPSEUDO_014029</name>
</gene>
<protein>
    <submittedName>
        <fullName evidence="3">Uncharacterized protein</fullName>
    </submittedName>
</protein>
<dbReference type="PANTHER" id="PTHR46423">
    <property type="entry name" value="RNA POLYMERASE II-ASSOCIATED PROTEIN 3"/>
    <property type="match status" value="1"/>
</dbReference>
<feature type="region of interest" description="Disordered" evidence="2">
    <location>
        <begin position="191"/>
        <end position="221"/>
    </location>
</feature>
<dbReference type="OrthoDB" id="2942533at2759"/>
<dbReference type="PANTHER" id="PTHR46423:SF1">
    <property type="entry name" value="RNA POLYMERASE II-ASSOCIATED PROTEIN 3"/>
    <property type="match status" value="1"/>
</dbReference>
<proteinExistence type="predicted"/>
<dbReference type="GO" id="GO:0101031">
    <property type="term" value="C:protein folding chaperone complex"/>
    <property type="evidence" value="ECO:0007669"/>
    <property type="project" value="TreeGrafter"/>
</dbReference>
<comment type="caution">
    <text evidence="3">The sequence shown here is derived from an EMBL/GenBank/DDBJ whole genome shotgun (WGS) entry which is preliminary data.</text>
</comment>
<sequence>MDALEALKNEGNALFQQQRFVDAVRVYSSVLDQLRDAGTVTETAARLEAAVRLNRAWAWIQMPGSECALTAAEQDCGVVIEKDPLCVKAYYRRALVRERRGQWKMAMGDVAVMKRLEPANPSIGPLLERLQKHSEEQEDLVPKLQQCSTSSGGNSDTSADTSTVALAGEAQDAWHALQAAEMNVQKVYKATAKRSSMAHRKPKRAQKDKKVPLSGLPSKGEILHKTDDIWDSLRREEITTVAKAFPQSRKGTSVGRS</sequence>
<evidence type="ECO:0000313" key="3">
    <source>
        <dbReference type="EMBL" id="KAG7387507.1"/>
    </source>
</evidence>
<evidence type="ECO:0000256" key="1">
    <source>
        <dbReference type="ARBA" id="ARBA00022803"/>
    </source>
</evidence>
<evidence type="ECO:0000256" key="2">
    <source>
        <dbReference type="SAM" id="MobiDB-lite"/>
    </source>
</evidence>
<accession>A0A8T1W1L8</accession>
<dbReference type="EMBL" id="JAGDFM010000077">
    <property type="protein sequence ID" value="KAG7387507.1"/>
    <property type="molecule type" value="Genomic_DNA"/>
</dbReference>
<keyword evidence="4" id="KW-1185">Reference proteome</keyword>